<gene>
    <name evidence="2" type="ORF">LX80_02597</name>
</gene>
<dbReference type="RefSeq" id="WP_111297091.1">
    <property type="nucleotide sequence ID" value="NZ_QKZV01000011.1"/>
</dbReference>
<keyword evidence="3" id="KW-1185">Reference proteome</keyword>
<name>A0A2W7RIF1_9BACT</name>
<evidence type="ECO:0000313" key="2">
    <source>
        <dbReference type="EMBL" id="PZX60031.1"/>
    </source>
</evidence>
<dbReference type="Proteomes" id="UP000249720">
    <property type="component" value="Unassembled WGS sequence"/>
</dbReference>
<dbReference type="NCBIfam" id="TIGR01200">
    <property type="entry name" value="GLPGLI"/>
    <property type="match status" value="1"/>
</dbReference>
<dbReference type="OrthoDB" id="1440774at2"/>
<feature type="signal peptide" evidence="1">
    <location>
        <begin position="1"/>
        <end position="19"/>
    </location>
</feature>
<accession>A0A2W7RIF1</accession>
<proteinExistence type="predicted"/>
<feature type="chain" id="PRO_5015883329" evidence="1">
    <location>
        <begin position="20"/>
        <end position="244"/>
    </location>
</feature>
<evidence type="ECO:0000256" key="1">
    <source>
        <dbReference type="SAM" id="SignalP"/>
    </source>
</evidence>
<keyword evidence="1" id="KW-0732">Signal</keyword>
<dbReference type="Pfam" id="PF22252">
    <property type="entry name" value="PNGase_F-II_N"/>
    <property type="match status" value="1"/>
</dbReference>
<evidence type="ECO:0000313" key="3">
    <source>
        <dbReference type="Proteomes" id="UP000249720"/>
    </source>
</evidence>
<protein>
    <submittedName>
        <fullName evidence="2">GLPGLI family protein</fullName>
    </submittedName>
</protein>
<dbReference type="AlphaFoldDB" id="A0A2W7RIF1"/>
<dbReference type="EMBL" id="QKZV01000011">
    <property type="protein sequence ID" value="PZX60031.1"/>
    <property type="molecule type" value="Genomic_DNA"/>
</dbReference>
<dbReference type="InterPro" id="IPR005901">
    <property type="entry name" value="GLPGLI"/>
</dbReference>
<sequence>MQNTLLIFFLLISSTFSLAQQNKQTAYVEFAYNNGNSMNQTIVLKFNAKECLETVYPPSARNWNNFKTKQYNSLSDSLHDAEMIKLLDSFFIKTDTRTIYKNIEDAYFIRSSTIDEKKYCYYDTIPPRDWELTSDTLTIAGYKCLKANFEFKSGQKGFVWYCPDIPVPFGPETLYGLPGFILEVGSYNSNFSIKLKKIQIPFNDNSNLQPCNNAKLVTKAQYQKLINENNNNFEKMMLQLQKSN</sequence>
<organism evidence="2 3">
    <name type="scientific">Hydrotalea sandarakina</name>
    <dbReference type="NCBI Taxonomy" id="1004304"/>
    <lineage>
        <taxon>Bacteria</taxon>
        <taxon>Pseudomonadati</taxon>
        <taxon>Bacteroidota</taxon>
        <taxon>Chitinophagia</taxon>
        <taxon>Chitinophagales</taxon>
        <taxon>Chitinophagaceae</taxon>
        <taxon>Hydrotalea</taxon>
    </lineage>
</organism>
<reference evidence="2 3" key="1">
    <citation type="submission" date="2018-06" db="EMBL/GenBank/DDBJ databases">
        <title>Genomic Encyclopedia of Archaeal and Bacterial Type Strains, Phase II (KMG-II): from individual species to whole genera.</title>
        <authorList>
            <person name="Goeker M."/>
        </authorList>
    </citation>
    <scope>NUCLEOTIDE SEQUENCE [LARGE SCALE GENOMIC DNA]</scope>
    <source>
        <strain evidence="2 3">DSM 23241</strain>
    </source>
</reference>
<comment type="caution">
    <text evidence="2">The sequence shown here is derived from an EMBL/GenBank/DDBJ whole genome shotgun (WGS) entry which is preliminary data.</text>
</comment>